<gene>
    <name evidence="2" type="ORF">PGLA1383_LOCUS41325</name>
</gene>
<keyword evidence="1" id="KW-0472">Membrane</keyword>
<feature type="transmembrane region" description="Helical" evidence="1">
    <location>
        <begin position="25"/>
        <end position="42"/>
    </location>
</feature>
<evidence type="ECO:0000256" key="1">
    <source>
        <dbReference type="SAM" id="Phobius"/>
    </source>
</evidence>
<accession>A0A813GG15</accession>
<dbReference type="Proteomes" id="UP000654075">
    <property type="component" value="Unassembled WGS sequence"/>
</dbReference>
<dbReference type="AlphaFoldDB" id="A0A813GG15"/>
<organism evidence="2 3">
    <name type="scientific">Polarella glacialis</name>
    <name type="common">Dinoflagellate</name>
    <dbReference type="NCBI Taxonomy" id="89957"/>
    <lineage>
        <taxon>Eukaryota</taxon>
        <taxon>Sar</taxon>
        <taxon>Alveolata</taxon>
        <taxon>Dinophyceae</taxon>
        <taxon>Suessiales</taxon>
        <taxon>Suessiaceae</taxon>
        <taxon>Polarella</taxon>
    </lineage>
</organism>
<evidence type="ECO:0000313" key="2">
    <source>
        <dbReference type="EMBL" id="CAE8624140.1"/>
    </source>
</evidence>
<keyword evidence="1" id="KW-0812">Transmembrane</keyword>
<proteinExistence type="predicted"/>
<keyword evidence="1" id="KW-1133">Transmembrane helix</keyword>
<comment type="caution">
    <text evidence="2">The sequence shown here is derived from an EMBL/GenBank/DDBJ whole genome shotgun (WGS) entry which is preliminary data.</text>
</comment>
<dbReference type="EMBL" id="CAJNNV010028324">
    <property type="protein sequence ID" value="CAE8624140.1"/>
    <property type="molecule type" value="Genomic_DNA"/>
</dbReference>
<keyword evidence="3" id="KW-1185">Reference proteome</keyword>
<sequence>MSRNFAALATMPLMARIICQPISTSIAVVASMSCAGIVLLPMRRMHLLKAPCLNSCSTIGAGKFAEHLQESLRRVTGYNNKRATWRVS</sequence>
<evidence type="ECO:0000313" key="3">
    <source>
        <dbReference type="Proteomes" id="UP000654075"/>
    </source>
</evidence>
<protein>
    <submittedName>
        <fullName evidence="2">Uncharacterized protein</fullName>
    </submittedName>
</protein>
<reference evidence="2" key="1">
    <citation type="submission" date="2021-02" db="EMBL/GenBank/DDBJ databases">
        <authorList>
            <person name="Dougan E. K."/>
            <person name="Rhodes N."/>
            <person name="Thang M."/>
            <person name="Chan C."/>
        </authorList>
    </citation>
    <scope>NUCLEOTIDE SEQUENCE</scope>
</reference>
<dbReference type="PROSITE" id="PS51257">
    <property type="entry name" value="PROKAR_LIPOPROTEIN"/>
    <property type="match status" value="1"/>
</dbReference>
<name>A0A813GG15_POLGL</name>